<organism evidence="3 4">
    <name type="scientific">Qipengyuania flava</name>
    <dbReference type="NCBI Taxonomy" id="192812"/>
    <lineage>
        <taxon>Bacteria</taxon>
        <taxon>Pseudomonadati</taxon>
        <taxon>Pseudomonadota</taxon>
        <taxon>Alphaproteobacteria</taxon>
        <taxon>Sphingomonadales</taxon>
        <taxon>Erythrobacteraceae</taxon>
        <taxon>Qipengyuania</taxon>
    </lineage>
</organism>
<sequence length="190" mass="20045">MIWSRTAANSCAGAPARRSVSQPSWASCSRACSAARAKPRTPGDCMRDDEPERAEDYTGPLDLPDHHDPADGVGEDSSPTHSIIDDALALFADGKTYAEAELRYQKSRAGYVSNRLKGAIGFAMGAFGVLHLALIALTVGAVLSLVPLVGAWGATAIVTLVLLAAAGVFVWLLKGRLDDIRETFDSGDSE</sequence>
<feature type="transmembrane region" description="Helical" evidence="2">
    <location>
        <begin position="118"/>
        <end position="143"/>
    </location>
</feature>
<keyword evidence="2" id="KW-0472">Membrane</keyword>
<feature type="region of interest" description="Disordered" evidence="1">
    <location>
        <begin position="1"/>
        <end position="77"/>
    </location>
</feature>
<feature type="compositionally biased region" description="Low complexity" evidence="1">
    <location>
        <begin position="26"/>
        <end position="36"/>
    </location>
</feature>
<dbReference type="EMBL" id="CP032228">
    <property type="protein sequence ID" value="QFI63626.1"/>
    <property type="molecule type" value="Genomic_DNA"/>
</dbReference>
<keyword evidence="2" id="KW-0812">Transmembrane</keyword>
<dbReference type="Proteomes" id="UP000325385">
    <property type="component" value="Chromosome"/>
</dbReference>
<proteinExistence type="predicted"/>
<feature type="transmembrane region" description="Helical" evidence="2">
    <location>
        <begin position="149"/>
        <end position="173"/>
    </location>
</feature>
<evidence type="ECO:0000313" key="4">
    <source>
        <dbReference type="Proteomes" id="UP000325385"/>
    </source>
</evidence>
<reference evidence="4" key="1">
    <citation type="submission" date="2018-09" db="EMBL/GenBank/DDBJ databases">
        <title>Nocardia yunnanensis sp. nov., an actinomycete isolated from a soil sample.</title>
        <authorList>
            <person name="Zhang J."/>
        </authorList>
    </citation>
    <scope>NUCLEOTIDE SEQUENCE [LARGE SCALE GENOMIC DNA]</scope>
    <source>
        <strain evidence="4">21-3</strain>
    </source>
</reference>
<evidence type="ECO:0000313" key="3">
    <source>
        <dbReference type="EMBL" id="QFI63626.1"/>
    </source>
</evidence>
<feature type="compositionally biased region" description="Basic and acidic residues" evidence="1">
    <location>
        <begin position="45"/>
        <end position="56"/>
    </location>
</feature>
<evidence type="ECO:0000256" key="1">
    <source>
        <dbReference type="SAM" id="MobiDB-lite"/>
    </source>
</evidence>
<protein>
    <submittedName>
        <fullName evidence="3">Phage holin family protein</fullName>
    </submittedName>
</protein>
<accession>A0A5P6NCC7</accession>
<gene>
    <name evidence="3" type="ORF">D0Y83_10385</name>
</gene>
<keyword evidence="2" id="KW-1133">Transmembrane helix</keyword>
<evidence type="ECO:0000256" key="2">
    <source>
        <dbReference type="SAM" id="Phobius"/>
    </source>
</evidence>
<name>A0A5P6NCC7_9SPHN</name>
<dbReference type="AlphaFoldDB" id="A0A5P6NCC7"/>